<dbReference type="Proteomes" id="UP000229966">
    <property type="component" value="Unassembled WGS sequence"/>
</dbReference>
<evidence type="ECO:0000313" key="2">
    <source>
        <dbReference type="Proteomes" id="UP000229966"/>
    </source>
</evidence>
<organism evidence="1 2">
    <name type="scientific">Candidatus Berkelbacteria bacterium CG03_land_8_20_14_0_80_40_36</name>
    <dbReference type="NCBI Taxonomy" id="1974509"/>
    <lineage>
        <taxon>Bacteria</taxon>
        <taxon>Candidatus Berkelbacteria</taxon>
    </lineage>
</organism>
<proteinExistence type="predicted"/>
<gene>
    <name evidence="1" type="ORF">COS38_03695</name>
</gene>
<reference evidence="2" key="1">
    <citation type="submission" date="2017-09" db="EMBL/GenBank/DDBJ databases">
        <title>Depth-based differentiation of microbial function through sediment-hosted aquifers and enrichment of novel symbionts in the deep terrestrial subsurface.</title>
        <authorList>
            <person name="Probst A.J."/>
            <person name="Ladd B."/>
            <person name="Jarett J.K."/>
            <person name="Geller-Mcgrath D.E."/>
            <person name="Sieber C.M.K."/>
            <person name="Emerson J.B."/>
            <person name="Anantharaman K."/>
            <person name="Thomas B.C."/>
            <person name="Malmstrom R."/>
            <person name="Stieglmeier M."/>
            <person name="Klingl A."/>
            <person name="Woyke T."/>
            <person name="Ryan C.M."/>
            <person name="Banfield J.F."/>
        </authorList>
    </citation>
    <scope>NUCLEOTIDE SEQUENCE [LARGE SCALE GENOMIC DNA]</scope>
</reference>
<dbReference type="AlphaFoldDB" id="A0A2M7CHF7"/>
<name>A0A2M7CHF7_9BACT</name>
<evidence type="ECO:0000313" key="1">
    <source>
        <dbReference type="EMBL" id="PIV25057.1"/>
    </source>
</evidence>
<dbReference type="EMBL" id="PEUM01000108">
    <property type="protein sequence ID" value="PIV25057.1"/>
    <property type="molecule type" value="Genomic_DNA"/>
</dbReference>
<comment type="caution">
    <text evidence="1">The sequence shown here is derived from an EMBL/GenBank/DDBJ whole genome shotgun (WGS) entry which is preliminary data.</text>
</comment>
<sequence length="175" mass="20287">MSKINNASELVAKIKQFEGQKKIDLSSGEDLSIAIMSLISLEEHFYFTAQKTGKHGYYNWLDKVREIRKEMLKKLVNEPEGEVWCISKHLLASSMRLIEVGTKELHNKKANEAEKIFNRAYELYNLFWGLNLKVVPLGEVKKIDQTALDKNDKNKFPIWRKLGSVIQKVLDCCRE</sequence>
<protein>
    <submittedName>
        <fullName evidence="1">Uncharacterized protein</fullName>
    </submittedName>
</protein>
<accession>A0A2M7CHF7</accession>